<dbReference type="GO" id="GO:0005886">
    <property type="term" value="C:plasma membrane"/>
    <property type="evidence" value="ECO:0007669"/>
    <property type="project" value="UniProtKB-ARBA"/>
</dbReference>
<accession>A0A809RJP8</accession>
<reference evidence="5" key="1">
    <citation type="submission" date="2019-11" db="EMBL/GenBank/DDBJ databases">
        <title>Isolation and characterization of a novel species in the genus Sulfuriferula.</title>
        <authorList>
            <person name="Mochizuki J."/>
            <person name="Kojima H."/>
            <person name="Fukui M."/>
        </authorList>
    </citation>
    <scope>NUCLEOTIDE SEQUENCE [LARGE SCALE GENOMIC DNA]</scope>
    <source>
        <strain evidence="5">SGTM</strain>
    </source>
</reference>
<dbReference type="Pfam" id="PF01145">
    <property type="entry name" value="Band_7"/>
    <property type="match status" value="1"/>
</dbReference>
<dbReference type="InterPro" id="IPR036013">
    <property type="entry name" value="Band_7/SPFH_dom_sf"/>
</dbReference>
<feature type="domain" description="Band 7" evidence="3">
    <location>
        <begin position="17"/>
        <end position="175"/>
    </location>
</feature>
<dbReference type="InterPro" id="IPR001107">
    <property type="entry name" value="Band_7"/>
</dbReference>
<organism evidence="4 5">
    <name type="scientific">Sulfuriferula nivalis</name>
    <dbReference type="NCBI Taxonomy" id="2675298"/>
    <lineage>
        <taxon>Bacteria</taxon>
        <taxon>Pseudomonadati</taxon>
        <taxon>Pseudomonadota</taxon>
        <taxon>Betaproteobacteria</taxon>
        <taxon>Nitrosomonadales</taxon>
        <taxon>Sulfuricellaceae</taxon>
        <taxon>Sulfuriferula</taxon>
    </lineage>
</organism>
<dbReference type="PANTHER" id="PTHR43327:SF10">
    <property type="entry name" value="STOMATIN-LIKE PROTEIN 2, MITOCHONDRIAL"/>
    <property type="match status" value="1"/>
</dbReference>
<gene>
    <name evidence="4" type="ORF">SFSGTM_24230</name>
</gene>
<dbReference type="AlphaFoldDB" id="A0A809RJP8"/>
<name>A0A809RJP8_9PROT</name>
<dbReference type="FunFam" id="3.30.479.30:FF:000004">
    <property type="entry name" value="Putative membrane protease family, stomatin"/>
    <property type="match status" value="1"/>
</dbReference>
<evidence type="ECO:0000259" key="3">
    <source>
        <dbReference type="SMART" id="SM00244"/>
    </source>
</evidence>
<dbReference type="SMART" id="SM00244">
    <property type="entry name" value="PHB"/>
    <property type="match status" value="1"/>
</dbReference>
<dbReference type="Proteomes" id="UP000463939">
    <property type="component" value="Chromosome"/>
</dbReference>
<evidence type="ECO:0000256" key="1">
    <source>
        <dbReference type="ARBA" id="ARBA00004167"/>
    </source>
</evidence>
<evidence type="ECO:0000313" key="5">
    <source>
        <dbReference type="Proteomes" id="UP000463939"/>
    </source>
</evidence>
<evidence type="ECO:0000313" key="4">
    <source>
        <dbReference type="EMBL" id="BBP01715.1"/>
    </source>
</evidence>
<dbReference type="Pfam" id="PF16200">
    <property type="entry name" value="Band_7_C"/>
    <property type="match status" value="1"/>
</dbReference>
<dbReference type="Gene3D" id="3.30.479.30">
    <property type="entry name" value="Band 7 domain"/>
    <property type="match status" value="1"/>
</dbReference>
<comment type="similarity">
    <text evidence="2">Belongs to the band 7/mec-2 family.</text>
</comment>
<dbReference type="SUPFAM" id="SSF117892">
    <property type="entry name" value="Band 7/SPFH domain"/>
    <property type="match status" value="1"/>
</dbReference>
<sequence length="301" mass="32868">MEFALFLLFVAVVFAASAIKIVPQQNSWVIERLGRYHASLQPGLNIVVPFVDRVAYKHLLKEVPLDVQPQVCITKDNTQVQIDGVIFYQVTDPRLASYGTANFQLAIVQLAQTSLRSECGKRELDRLLEERNDINRAVIAALDEASPNWGVKVLRYEIKDITPPDAVLRSMQTQITAEREKRALVAQSEGKRQEEINLAEGAMTAAIRESEGQKQAAINNAQGQAQAIMLTATATAEAIRKVAAALSEPGGMEAVNLKVAEQYVAAFGNIAKQGNTLIIPGDLSNMGSLVASAMEIVKQKK</sequence>
<dbReference type="PANTHER" id="PTHR43327">
    <property type="entry name" value="STOMATIN-LIKE PROTEIN 2, MITOCHONDRIAL"/>
    <property type="match status" value="1"/>
</dbReference>
<dbReference type="PRINTS" id="PR00721">
    <property type="entry name" value="STOMATIN"/>
</dbReference>
<dbReference type="CDD" id="cd08829">
    <property type="entry name" value="SPFH_paraslipin"/>
    <property type="match status" value="1"/>
</dbReference>
<keyword evidence="5" id="KW-1185">Reference proteome</keyword>
<dbReference type="EMBL" id="AP021881">
    <property type="protein sequence ID" value="BBP01715.1"/>
    <property type="molecule type" value="Genomic_DNA"/>
</dbReference>
<evidence type="ECO:0000256" key="2">
    <source>
        <dbReference type="ARBA" id="ARBA00008164"/>
    </source>
</evidence>
<dbReference type="InterPro" id="IPR050710">
    <property type="entry name" value="Band7/mec-2_domain"/>
</dbReference>
<dbReference type="RefSeq" id="WP_162085446.1">
    <property type="nucleotide sequence ID" value="NZ_AP021881.1"/>
</dbReference>
<dbReference type="KEGG" id="sniv:SFSGTM_24230"/>
<dbReference type="InterPro" id="IPR032435">
    <property type="entry name" value="STML2-like_C"/>
</dbReference>
<dbReference type="GO" id="GO:0098552">
    <property type="term" value="C:side of membrane"/>
    <property type="evidence" value="ECO:0007669"/>
    <property type="project" value="UniProtKB-ARBA"/>
</dbReference>
<dbReference type="InterPro" id="IPR001972">
    <property type="entry name" value="Stomatin_HflK_fam"/>
</dbReference>
<protein>
    <submittedName>
        <fullName evidence="4">Paraslipin</fullName>
    </submittedName>
</protein>
<proteinExistence type="inferred from homology"/>
<comment type="subcellular location">
    <subcellularLocation>
        <location evidence="1">Membrane</location>
        <topology evidence="1">Single-pass membrane protein</topology>
    </subcellularLocation>
</comment>